<dbReference type="OrthoDB" id="5415167at2"/>
<dbReference type="Gene3D" id="3.40.50.2300">
    <property type="match status" value="2"/>
</dbReference>
<evidence type="ECO:0000313" key="6">
    <source>
        <dbReference type="Proteomes" id="UP000194137"/>
    </source>
</evidence>
<dbReference type="Proteomes" id="UP000194137">
    <property type="component" value="Chromosome"/>
</dbReference>
<dbReference type="PANTHER" id="PTHR30483">
    <property type="entry name" value="LEUCINE-SPECIFIC-BINDING PROTEIN"/>
    <property type="match status" value="1"/>
</dbReference>
<organism evidence="5 6">
    <name type="scientific">Pseudorhodoplanes sinuspersici</name>
    <dbReference type="NCBI Taxonomy" id="1235591"/>
    <lineage>
        <taxon>Bacteria</taxon>
        <taxon>Pseudomonadati</taxon>
        <taxon>Pseudomonadota</taxon>
        <taxon>Alphaproteobacteria</taxon>
        <taxon>Hyphomicrobiales</taxon>
        <taxon>Pseudorhodoplanes</taxon>
    </lineage>
</organism>
<evidence type="ECO:0000256" key="3">
    <source>
        <dbReference type="ARBA" id="ARBA00022729"/>
    </source>
</evidence>
<dbReference type="PANTHER" id="PTHR30483:SF6">
    <property type="entry name" value="PERIPLASMIC BINDING PROTEIN OF ABC TRANSPORTER FOR NATURAL AMINO ACIDS"/>
    <property type="match status" value="1"/>
</dbReference>
<proteinExistence type="inferred from homology"/>
<dbReference type="PRINTS" id="PR00337">
    <property type="entry name" value="LEUILEVALBP"/>
</dbReference>
<name>A0A1W6ZRW3_9HYPH</name>
<dbReference type="InterPro" id="IPR000709">
    <property type="entry name" value="Leu_Ile_Val-bd"/>
</dbReference>
<dbReference type="AlphaFoldDB" id="A0A1W6ZRW3"/>
<dbReference type="InterPro" id="IPR028082">
    <property type="entry name" value="Peripla_BP_I"/>
</dbReference>
<keyword evidence="4" id="KW-0029">Amino-acid transport</keyword>
<dbReference type="GO" id="GO:0006865">
    <property type="term" value="P:amino acid transport"/>
    <property type="evidence" value="ECO:0007669"/>
    <property type="project" value="UniProtKB-KW"/>
</dbReference>
<dbReference type="RefSeq" id="WP_086088244.1">
    <property type="nucleotide sequence ID" value="NZ_CP021112.1"/>
</dbReference>
<dbReference type="KEGG" id="psin:CAK95_12675"/>
<evidence type="ECO:0000313" key="5">
    <source>
        <dbReference type="EMBL" id="ARP99840.1"/>
    </source>
</evidence>
<dbReference type="EMBL" id="CP021112">
    <property type="protein sequence ID" value="ARP99840.1"/>
    <property type="molecule type" value="Genomic_DNA"/>
</dbReference>
<protein>
    <submittedName>
        <fullName evidence="5">Uncharacterized protein</fullName>
    </submittedName>
</protein>
<keyword evidence="6" id="KW-1185">Reference proteome</keyword>
<keyword evidence="3" id="KW-0732">Signal</keyword>
<dbReference type="InterPro" id="IPR051010">
    <property type="entry name" value="BCAA_transport"/>
</dbReference>
<accession>A0A1W6ZRW3</accession>
<gene>
    <name evidence="5" type="ORF">CAK95_12675</name>
</gene>
<evidence type="ECO:0000256" key="4">
    <source>
        <dbReference type="ARBA" id="ARBA00022970"/>
    </source>
</evidence>
<reference evidence="5 6" key="1">
    <citation type="submission" date="2017-05" db="EMBL/GenBank/DDBJ databases">
        <title>Full genome sequence of Pseudorhodoplanes sinuspersici.</title>
        <authorList>
            <person name="Dastgheib S.M.M."/>
            <person name="Shavandi M."/>
            <person name="Tirandaz H."/>
        </authorList>
    </citation>
    <scope>NUCLEOTIDE SEQUENCE [LARGE SCALE GENOMIC DNA]</scope>
    <source>
        <strain evidence="5 6">RIPI110</strain>
    </source>
</reference>
<dbReference type="STRING" id="1235591.CAK95_12675"/>
<evidence type="ECO:0000256" key="2">
    <source>
        <dbReference type="ARBA" id="ARBA00022448"/>
    </source>
</evidence>
<dbReference type="CDD" id="cd06338">
    <property type="entry name" value="PBP1_ABC_ligand_binding-like"/>
    <property type="match status" value="1"/>
</dbReference>
<dbReference type="SUPFAM" id="SSF53822">
    <property type="entry name" value="Periplasmic binding protein-like I"/>
    <property type="match status" value="1"/>
</dbReference>
<dbReference type="Pfam" id="PF13458">
    <property type="entry name" value="Peripla_BP_6"/>
    <property type="match status" value="1"/>
</dbReference>
<evidence type="ECO:0000256" key="1">
    <source>
        <dbReference type="ARBA" id="ARBA00010062"/>
    </source>
</evidence>
<dbReference type="InterPro" id="IPR028081">
    <property type="entry name" value="Leu-bd"/>
</dbReference>
<sequence>MLIRKCLCPPAISRPRVFVWALAILGFSAFAVSAAEPLRIGFSISATGPTSPAGKQVLAGLEIWRSDVNAKGGLLGRPVEFVYYDDQGNPANAPGIYAKLISVDKVDLLIGPYSTNVIAAAMPTIIQSNRATIGIFGLGANKEFKYPRYFSMNSQGPSPANYSKCVFDLAAQQTPKPTRVALVGADVEYSRNALDGARENAKKHGMEVVFDRTYPPSTTEFTSVVRAMQAANPDIVFAATLPIDTAGIIRAAQEIQFRPKMIGGAMLGLLVTGIKQQLGPMINGYISNEFYIPAPSLQFAGTKQMMDEYEKRATGLGIDPLGYTYPPYAYAAGQILAKAVAETKSLNDETLAKYLRDNTFDTIIGPISFGADGEWKTPRIICIQFKGITGNELGQFRDWSRQVVVYPSEFKADDLIYPYEKATK</sequence>
<comment type="similarity">
    <text evidence="1">Belongs to the leucine-binding protein family.</text>
</comment>
<keyword evidence="2" id="KW-0813">Transport</keyword>